<evidence type="ECO:0000256" key="2">
    <source>
        <dbReference type="SAM" id="Phobius"/>
    </source>
</evidence>
<feature type="region of interest" description="Disordered" evidence="1">
    <location>
        <begin position="215"/>
        <end position="254"/>
    </location>
</feature>
<reference evidence="3 4" key="1">
    <citation type="submission" date="2024-05" db="EMBL/GenBank/DDBJ databases">
        <title>A draft genome resource for the thread blight pathogen Marasmius tenuissimus strain MS-2.</title>
        <authorList>
            <person name="Yulfo-Soto G.E."/>
            <person name="Baruah I.K."/>
            <person name="Amoako-Attah I."/>
            <person name="Bukari Y."/>
            <person name="Meinhardt L.W."/>
            <person name="Bailey B.A."/>
            <person name="Cohen S.P."/>
        </authorList>
    </citation>
    <scope>NUCLEOTIDE SEQUENCE [LARGE SCALE GENOMIC DNA]</scope>
    <source>
        <strain evidence="3 4">MS-2</strain>
    </source>
</reference>
<feature type="transmembrane region" description="Helical" evidence="2">
    <location>
        <begin position="181"/>
        <end position="203"/>
    </location>
</feature>
<evidence type="ECO:0000256" key="1">
    <source>
        <dbReference type="SAM" id="MobiDB-lite"/>
    </source>
</evidence>
<keyword evidence="2" id="KW-1133">Transmembrane helix</keyword>
<evidence type="ECO:0000313" key="4">
    <source>
        <dbReference type="Proteomes" id="UP001437256"/>
    </source>
</evidence>
<evidence type="ECO:0000313" key="3">
    <source>
        <dbReference type="EMBL" id="KAL0062694.1"/>
    </source>
</evidence>
<accession>A0ABR2ZP45</accession>
<organism evidence="3 4">
    <name type="scientific">Marasmius tenuissimus</name>
    <dbReference type="NCBI Taxonomy" id="585030"/>
    <lineage>
        <taxon>Eukaryota</taxon>
        <taxon>Fungi</taxon>
        <taxon>Dikarya</taxon>
        <taxon>Basidiomycota</taxon>
        <taxon>Agaricomycotina</taxon>
        <taxon>Agaricomycetes</taxon>
        <taxon>Agaricomycetidae</taxon>
        <taxon>Agaricales</taxon>
        <taxon>Marasmiineae</taxon>
        <taxon>Marasmiaceae</taxon>
        <taxon>Marasmius</taxon>
    </lineage>
</organism>
<proteinExistence type="predicted"/>
<gene>
    <name evidence="3" type="ORF">AAF712_010458</name>
</gene>
<dbReference type="Gene3D" id="2.60.120.260">
    <property type="entry name" value="Galactose-binding domain-like"/>
    <property type="match status" value="1"/>
</dbReference>
<sequence>MTRYIDNYYGDLVTGFKPKYYPVGSSIWQDQSCGTIQGCRIGFDPLKSHNETYTAATYRTDMSNMGLSLRFQGTSVSVYFILANDDYRPNTTTRTECNFILDGSLENSYSWDGLDRKGPAYNVEVFRKEGLENRSHTLSVETGKKTHEVYIAFDYATYTVEDPDGENLDGMDSLKGASTGIIVGGTIGGLALIGGALLVFFVCRKRLNGVAKYDDGSTAKPPAFGRSPAPIPAPGLAQGHQPHSHYHNNNSSIG</sequence>
<dbReference type="Proteomes" id="UP001437256">
    <property type="component" value="Unassembled WGS sequence"/>
</dbReference>
<keyword evidence="2" id="KW-0472">Membrane</keyword>
<dbReference type="EMBL" id="JBBXMP010000099">
    <property type="protein sequence ID" value="KAL0062694.1"/>
    <property type="molecule type" value="Genomic_DNA"/>
</dbReference>
<protein>
    <submittedName>
        <fullName evidence="3">Uncharacterized protein</fullName>
    </submittedName>
</protein>
<keyword evidence="4" id="KW-1185">Reference proteome</keyword>
<keyword evidence="2" id="KW-0812">Transmembrane</keyword>
<comment type="caution">
    <text evidence="3">The sequence shown here is derived from an EMBL/GenBank/DDBJ whole genome shotgun (WGS) entry which is preliminary data.</text>
</comment>
<name>A0ABR2ZP45_9AGAR</name>